<organism evidence="2">
    <name type="scientific">Amphora coffeiformis</name>
    <dbReference type="NCBI Taxonomy" id="265554"/>
    <lineage>
        <taxon>Eukaryota</taxon>
        <taxon>Sar</taxon>
        <taxon>Stramenopiles</taxon>
        <taxon>Ochrophyta</taxon>
        <taxon>Bacillariophyta</taxon>
        <taxon>Bacillariophyceae</taxon>
        <taxon>Bacillariophycidae</taxon>
        <taxon>Thalassiophysales</taxon>
        <taxon>Catenulaceae</taxon>
        <taxon>Amphora</taxon>
    </lineage>
</organism>
<evidence type="ECO:0000313" key="2">
    <source>
        <dbReference type="EMBL" id="CAE0416358.1"/>
    </source>
</evidence>
<reference evidence="2" key="1">
    <citation type="submission" date="2021-01" db="EMBL/GenBank/DDBJ databases">
        <authorList>
            <person name="Corre E."/>
            <person name="Pelletier E."/>
            <person name="Niang G."/>
            <person name="Scheremetjew M."/>
            <person name="Finn R."/>
            <person name="Kale V."/>
            <person name="Holt S."/>
            <person name="Cochrane G."/>
            <person name="Meng A."/>
            <person name="Brown T."/>
            <person name="Cohen L."/>
        </authorList>
    </citation>
    <scope>NUCLEOTIDE SEQUENCE</scope>
    <source>
        <strain evidence="2">CCMP127</strain>
    </source>
</reference>
<feature type="chain" id="PRO_5031527383" description="Single domain-containing protein" evidence="1">
    <location>
        <begin position="18"/>
        <end position="195"/>
    </location>
</feature>
<keyword evidence="1" id="KW-0732">Signal</keyword>
<name>A0A7S3L9G0_9STRA</name>
<protein>
    <recommendedName>
        <fullName evidence="3">Single domain-containing protein</fullName>
    </recommendedName>
</protein>
<evidence type="ECO:0000256" key="1">
    <source>
        <dbReference type="SAM" id="SignalP"/>
    </source>
</evidence>
<sequence length="195" mass="21063">MKLSAATWIFVFGVAHAKGSSSKGKGSKESSCFTNPVWEDVVFNLQAGNVIPMPAAENSMRRRALGGDHEQEEQNHSLGKRRAMRGNTALERMPFEQEQNQDERHLACAEFAFAFSAAPNQDACLIAGGYPIYADGTFLACPTSCSVVDMDVVAKFCKPAFCNMVVECEGDPAIVVGNFDDPKAYCCPTSIAVPP</sequence>
<accession>A0A7S3L9G0</accession>
<dbReference type="AlphaFoldDB" id="A0A7S3L9G0"/>
<gene>
    <name evidence="2" type="ORF">ACOF00016_LOCUS13416</name>
</gene>
<feature type="signal peptide" evidence="1">
    <location>
        <begin position="1"/>
        <end position="17"/>
    </location>
</feature>
<dbReference type="EMBL" id="HBIM01017400">
    <property type="protein sequence ID" value="CAE0416358.1"/>
    <property type="molecule type" value="Transcribed_RNA"/>
</dbReference>
<proteinExistence type="predicted"/>
<evidence type="ECO:0008006" key="3">
    <source>
        <dbReference type="Google" id="ProtNLM"/>
    </source>
</evidence>